<feature type="compositionally biased region" description="Polar residues" evidence="1">
    <location>
        <begin position="74"/>
        <end position="87"/>
    </location>
</feature>
<dbReference type="AlphaFoldDB" id="A0A127ZHE9"/>
<reference evidence="2" key="1">
    <citation type="submission" date="2014-06" db="EMBL/GenBank/DDBJ databases">
        <authorList>
            <person name="Ju J."/>
            <person name="Zhang J."/>
        </authorList>
    </citation>
    <scope>NUCLEOTIDE SEQUENCE</scope>
    <source>
        <strain evidence="2">SscI8</strain>
    </source>
</reference>
<protein>
    <submittedName>
        <fullName evidence="2">Uncharacterized protein</fullName>
    </submittedName>
</protein>
<feature type="compositionally biased region" description="Polar residues" evidence="1">
    <location>
        <begin position="269"/>
        <end position="300"/>
    </location>
</feature>
<feature type="region of interest" description="Disordered" evidence="1">
    <location>
        <begin position="445"/>
        <end position="475"/>
    </location>
</feature>
<feature type="region of interest" description="Disordered" evidence="1">
    <location>
        <begin position="269"/>
        <end position="317"/>
    </location>
</feature>
<proteinExistence type="predicted"/>
<name>A0A127ZHE9_9BASI</name>
<feature type="compositionally biased region" description="Polar residues" evidence="1">
    <location>
        <begin position="16"/>
        <end position="67"/>
    </location>
</feature>
<feature type="region of interest" description="Disordered" evidence="1">
    <location>
        <begin position="562"/>
        <end position="602"/>
    </location>
</feature>
<dbReference type="OrthoDB" id="2552531at2759"/>
<sequence length="768" mass="80537">MDAWSSPWGDDGVPPSASTSKHTQDDGVNSDTLSRSTAVPLSSLNTFDASDPWSNQVATTTLDTSPSPDADTESPVQQDSTIRIETPSFQSCAYTSAAWGDTSSVSPPRALNSPIASASTARQLPPTDSQTRTSPTRQRSLSSYDPWAADSSSAGWGAEQSSSSSALPTSNPEAPSTAWAATDLSSHLSDNLEHRLSSTHLNSPTFSSDPEQAHDATTAHAPSKEQDDTGTNLDVWAAEASSREEKACRLDREEIDRLKVEARKLISSVNPDQETQASFAQPSSSEGGWTDLFGSQGSQRNKLHHLRTPPSSLMSSDGVLRPDILQASPATLNHVRSSIASTENRGVKLASLDNNPSWQRGSRPITKPDWLPDQLIAEADGLAFGNSSTVTSVTASNTMSGPGWMQTSSNETRSASGPSFLASFFKGRQASAANAAAAAAAAIDRASSPIVSQGKESRNSSSSFEASPRVSINAQFEPYQDTAGSKYSDDPSGPDLMLLDTAAASASAAPSRTVPPTAPAQGPGLLSRWRNSGLFKSSVKKQNPSWASASLRGDDLDWLEEHESSDSKTSRYHYDNDADADDSFASFQNNTTQRPPSPPAKEAATATTALDPFDSLFGPAVQTSLQSGASPATSSARSSLSASRMSGEGGMMTITTNLGRANSLARKSAASPLQPPPQVQNKRMSIAPPPRTNAASPRLASPGSEPAQKPAHSMVDPFADFLSDAPSKPVSNASTVRMPPAASAVKAPPANSKGGGLTADDLLFFDNL</sequence>
<evidence type="ECO:0000313" key="2">
    <source>
        <dbReference type="EMBL" id="CDU25529.1"/>
    </source>
</evidence>
<organism evidence="2">
    <name type="scientific">Sporisorium scitamineum</name>
    <dbReference type="NCBI Taxonomy" id="49012"/>
    <lineage>
        <taxon>Eukaryota</taxon>
        <taxon>Fungi</taxon>
        <taxon>Dikarya</taxon>
        <taxon>Basidiomycota</taxon>
        <taxon>Ustilaginomycotina</taxon>
        <taxon>Ustilaginomycetes</taxon>
        <taxon>Ustilaginales</taxon>
        <taxon>Ustilaginaceae</taxon>
        <taxon>Sporisorium</taxon>
    </lineage>
</organism>
<evidence type="ECO:0000256" key="1">
    <source>
        <dbReference type="SAM" id="MobiDB-lite"/>
    </source>
</evidence>
<feature type="compositionally biased region" description="Polar residues" evidence="1">
    <location>
        <begin position="114"/>
        <end position="143"/>
    </location>
</feature>
<accession>A0A127ZHE9</accession>
<gene>
    <name evidence="2" type="ORF">SPSC_05422</name>
</gene>
<feature type="region of interest" description="Disordered" evidence="1">
    <location>
        <begin position="99"/>
        <end position="234"/>
    </location>
</feature>
<feature type="region of interest" description="Disordered" evidence="1">
    <location>
        <begin position="624"/>
        <end position="736"/>
    </location>
</feature>
<feature type="region of interest" description="Disordered" evidence="1">
    <location>
        <begin position="1"/>
        <end position="87"/>
    </location>
</feature>
<feature type="region of interest" description="Disordered" evidence="1">
    <location>
        <begin position="503"/>
        <end position="529"/>
    </location>
</feature>
<feature type="compositionally biased region" description="Basic and acidic residues" evidence="1">
    <location>
        <begin position="562"/>
        <end position="576"/>
    </location>
</feature>
<dbReference type="EMBL" id="LK056686">
    <property type="protein sequence ID" value="CDU25529.1"/>
    <property type="molecule type" value="Genomic_DNA"/>
</dbReference>
<feature type="compositionally biased region" description="Low complexity" evidence="1">
    <location>
        <begin position="627"/>
        <end position="646"/>
    </location>
</feature>
<feature type="compositionally biased region" description="Low complexity" evidence="1">
    <location>
        <begin position="147"/>
        <end position="166"/>
    </location>
</feature>
<feature type="compositionally biased region" description="Polar residues" evidence="1">
    <location>
        <begin position="198"/>
        <end position="210"/>
    </location>
</feature>
<feature type="compositionally biased region" description="Low complexity" evidence="1">
    <location>
        <begin position="503"/>
        <end position="515"/>
    </location>
</feature>